<dbReference type="InterPro" id="IPR043128">
    <property type="entry name" value="Rev_trsase/Diguanyl_cyclase"/>
</dbReference>
<keyword evidence="1" id="KW-0812">Transmembrane</keyword>
<evidence type="ECO:0000259" key="2">
    <source>
        <dbReference type="PROSITE" id="PS50883"/>
    </source>
</evidence>
<keyword evidence="1" id="KW-0472">Membrane</keyword>
<dbReference type="SMART" id="SM00267">
    <property type="entry name" value="GGDEF"/>
    <property type="match status" value="1"/>
</dbReference>
<evidence type="ECO:0000256" key="1">
    <source>
        <dbReference type="SAM" id="Phobius"/>
    </source>
</evidence>
<dbReference type="InterPro" id="IPR052155">
    <property type="entry name" value="Biofilm_reg_signaling"/>
</dbReference>
<dbReference type="InterPro" id="IPR035965">
    <property type="entry name" value="PAS-like_dom_sf"/>
</dbReference>
<dbReference type="Pfam" id="PF00563">
    <property type="entry name" value="EAL"/>
    <property type="match status" value="1"/>
</dbReference>
<dbReference type="InterPro" id="IPR001633">
    <property type="entry name" value="EAL_dom"/>
</dbReference>
<reference evidence="5" key="1">
    <citation type="journal article" date="2019" name="Int. J. Syst. Evol. Microbiol.">
        <title>The Global Catalogue of Microorganisms (GCM) 10K type strain sequencing project: providing services to taxonomists for standard genome sequencing and annotation.</title>
        <authorList>
            <consortium name="The Broad Institute Genomics Platform"/>
            <consortium name="The Broad Institute Genome Sequencing Center for Infectious Disease"/>
            <person name="Wu L."/>
            <person name="Ma J."/>
        </authorList>
    </citation>
    <scope>NUCLEOTIDE SEQUENCE [LARGE SCALE GENOMIC DNA]</scope>
    <source>
        <strain evidence="5">JCM 16673</strain>
    </source>
</reference>
<comment type="caution">
    <text evidence="4">The sequence shown here is derived from an EMBL/GenBank/DDBJ whole genome shotgun (WGS) entry which is preliminary data.</text>
</comment>
<keyword evidence="1" id="KW-1133">Transmembrane helix</keyword>
<feature type="transmembrane region" description="Helical" evidence="1">
    <location>
        <begin position="27"/>
        <end position="46"/>
    </location>
</feature>
<feature type="domain" description="GGDEF" evidence="3">
    <location>
        <begin position="245"/>
        <end position="378"/>
    </location>
</feature>
<proteinExistence type="predicted"/>
<dbReference type="InterPro" id="IPR000160">
    <property type="entry name" value="GGDEF_dom"/>
</dbReference>
<evidence type="ECO:0000313" key="4">
    <source>
        <dbReference type="EMBL" id="GAA4024331.1"/>
    </source>
</evidence>
<sequence>MERTVPAAATATGTRGIRIKRFLRTNMVGVLLWSSLLGLLIAFLIAERQQLSLSENNMAVIIFATFGALWLWSHMAWRQHQQVETRESYRIATEGGLDGISILNAIYDRRGDAVDFIVSDCNERGAAFDGMNAEQLKGMRLSRLYSKPQFRIMLETLRCALQNGYHEDEVMLPIDGRATPVWIYRRLVRTDAGIAITMRDISDKKMHEHELWRLANEDALTTLPNRNWLTGFLPAAFNRAKQDGSKLALLFIDLDDFKDVNDSMGHSAGDELLRIAALRLQAALRPGDHIARLGGDEFTVILAPIADRAAVAQVAQRISDAFAKPFDMSHGSNTVGISIGISLFPDDGDDGEEILKNSDLAMYYAKTAGKHRFQFYEPRMSDSLKARLDMARALQHAIEYDEFVVYYQPRVNTSTGELVSLEALVRWLHPQRGLVPPLEFIPLAEETRLILPMGELIVAHVCRQLSLWKEAGLPVVPISVNVSPRQFNHGNIKALFATRMLQYQIESGLIEIEITESSMMGEQEEISSELRSIRALGIKLLVDDFGTGYSSLSQLQRLAMDVLKVDRAFTSELGKSEEGEVFFRAILSMAHALGMTVVAEGVETATQLRILQSLDCDEIQGYFIARPLPPAEIPRILQKRFLIDMPRQIVFPLEMQ</sequence>
<protein>
    <recommendedName>
        <fullName evidence="6">GGDEF-domain containing protein</fullName>
    </recommendedName>
</protein>
<dbReference type="PROSITE" id="PS50883">
    <property type="entry name" value="EAL"/>
    <property type="match status" value="1"/>
</dbReference>
<dbReference type="Gene3D" id="3.30.70.270">
    <property type="match status" value="1"/>
</dbReference>
<organism evidence="4 5">
    <name type="scientific">Actimicrobium antarcticum</name>
    <dbReference type="NCBI Taxonomy" id="1051899"/>
    <lineage>
        <taxon>Bacteria</taxon>
        <taxon>Pseudomonadati</taxon>
        <taxon>Pseudomonadota</taxon>
        <taxon>Betaproteobacteria</taxon>
        <taxon>Burkholderiales</taxon>
        <taxon>Oxalobacteraceae</taxon>
        <taxon>Actimicrobium</taxon>
    </lineage>
</organism>
<gene>
    <name evidence="4" type="ORF">GCM10022212_22410</name>
</gene>
<name>A0ABP7TCV5_9BURK</name>
<evidence type="ECO:0000259" key="3">
    <source>
        <dbReference type="PROSITE" id="PS50887"/>
    </source>
</evidence>
<dbReference type="CDD" id="cd01949">
    <property type="entry name" value="GGDEF"/>
    <property type="match status" value="1"/>
</dbReference>
<dbReference type="PANTHER" id="PTHR44757">
    <property type="entry name" value="DIGUANYLATE CYCLASE DGCP"/>
    <property type="match status" value="1"/>
</dbReference>
<dbReference type="SUPFAM" id="SSF55073">
    <property type="entry name" value="Nucleotide cyclase"/>
    <property type="match status" value="1"/>
</dbReference>
<dbReference type="PANTHER" id="PTHR44757:SF2">
    <property type="entry name" value="BIOFILM ARCHITECTURE MAINTENANCE PROTEIN MBAA"/>
    <property type="match status" value="1"/>
</dbReference>
<dbReference type="SMART" id="SM00052">
    <property type="entry name" value="EAL"/>
    <property type="match status" value="1"/>
</dbReference>
<dbReference type="EMBL" id="BAAAZE010000008">
    <property type="protein sequence ID" value="GAA4024331.1"/>
    <property type="molecule type" value="Genomic_DNA"/>
</dbReference>
<feature type="domain" description="EAL" evidence="2">
    <location>
        <begin position="387"/>
        <end position="641"/>
    </location>
</feature>
<accession>A0ABP7TCV5</accession>
<evidence type="ECO:0000313" key="5">
    <source>
        <dbReference type="Proteomes" id="UP001501353"/>
    </source>
</evidence>
<dbReference type="InterPro" id="IPR029787">
    <property type="entry name" value="Nucleotide_cyclase"/>
</dbReference>
<dbReference type="NCBIfam" id="TIGR00254">
    <property type="entry name" value="GGDEF"/>
    <property type="match status" value="1"/>
</dbReference>
<dbReference type="CDD" id="cd01948">
    <property type="entry name" value="EAL"/>
    <property type="match status" value="1"/>
</dbReference>
<keyword evidence="5" id="KW-1185">Reference proteome</keyword>
<dbReference type="SUPFAM" id="SSF55785">
    <property type="entry name" value="PYP-like sensor domain (PAS domain)"/>
    <property type="match status" value="1"/>
</dbReference>
<evidence type="ECO:0008006" key="6">
    <source>
        <dbReference type="Google" id="ProtNLM"/>
    </source>
</evidence>
<dbReference type="Proteomes" id="UP001501353">
    <property type="component" value="Unassembled WGS sequence"/>
</dbReference>
<dbReference type="SUPFAM" id="SSF141868">
    <property type="entry name" value="EAL domain-like"/>
    <property type="match status" value="1"/>
</dbReference>
<dbReference type="Pfam" id="PF00990">
    <property type="entry name" value="GGDEF"/>
    <property type="match status" value="1"/>
</dbReference>
<dbReference type="InterPro" id="IPR035919">
    <property type="entry name" value="EAL_sf"/>
</dbReference>
<dbReference type="PROSITE" id="PS50887">
    <property type="entry name" value="GGDEF"/>
    <property type="match status" value="1"/>
</dbReference>
<dbReference type="Gene3D" id="3.30.450.20">
    <property type="entry name" value="PAS domain"/>
    <property type="match status" value="1"/>
</dbReference>
<dbReference type="Gene3D" id="3.20.20.450">
    <property type="entry name" value="EAL domain"/>
    <property type="match status" value="1"/>
</dbReference>